<evidence type="ECO:0000313" key="4">
    <source>
        <dbReference type="EMBL" id="KVI05431.1"/>
    </source>
</evidence>
<dbReference type="SUPFAM" id="SSF56235">
    <property type="entry name" value="N-terminal nucleophile aminohydrolases (Ntn hydrolases)"/>
    <property type="match status" value="1"/>
</dbReference>
<comment type="caution">
    <text evidence="4">The sequence shown here is derived from an EMBL/GenBank/DDBJ whole genome shotgun (WGS) entry which is preliminary data.</text>
</comment>
<gene>
    <name evidence="4" type="ORF">Ccrd_016222</name>
</gene>
<dbReference type="PANTHER" id="PTHR11907">
    <property type="entry name" value="AMIDOPHOSPHORIBOSYLTRANSFERASE"/>
    <property type="match status" value="1"/>
</dbReference>
<dbReference type="InterPro" id="IPR029055">
    <property type="entry name" value="Ntn_hydrolases_N"/>
</dbReference>
<reference evidence="4 5" key="1">
    <citation type="journal article" date="2016" name="Sci. Rep.">
        <title>The genome sequence of the outbreeding globe artichoke constructed de novo incorporating a phase-aware low-pass sequencing strategy of F1 progeny.</title>
        <authorList>
            <person name="Scaglione D."/>
            <person name="Reyes-Chin-Wo S."/>
            <person name="Acquadro A."/>
            <person name="Froenicke L."/>
            <person name="Portis E."/>
            <person name="Beitel C."/>
            <person name="Tirone M."/>
            <person name="Mauro R."/>
            <person name="Lo Monaco A."/>
            <person name="Mauromicale G."/>
            <person name="Faccioli P."/>
            <person name="Cattivelli L."/>
            <person name="Rieseberg L."/>
            <person name="Michelmore R."/>
            <person name="Lanteri S."/>
        </authorList>
    </citation>
    <scope>NUCLEOTIDE SEQUENCE [LARGE SCALE GENOMIC DNA]</scope>
    <source>
        <strain evidence="4">2C</strain>
    </source>
</reference>
<dbReference type="STRING" id="59895.A0A124SG66"/>
<dbReference type="Gramene" id="KVI05431">
    <property type="protein sequence ID" value="KVI05431"/>
    <property type="gene ID" value="Ccrd_016222"/>
</dbReference>
<dbReference type="EMBL" id="LEKV01001871">
    <property type="protein sequence ID" value="KVI05431.1"/>
    <property type="molecule type" value="Genomic_DNA"/>
</dbReference>
<accession>A0A124SG66</accession>
<dbReference type="Gene3D" id="3.60.20.10">
    <property type="entry name" value="Glutamine Phosphoribosylpyrophosphate, subunit 1, domain 1"/>
    <property type="match status" value="1"/>
</dbReference>
<name>A0A124SG66_CYNCS</name>
<sequence>MSSNQFSASSLCYLALHVLQHHGHEGVGVVAATLDGVLKSINGVGLVYEVFNESKLEQLTGDNAIGHVRCSTDGQSMLKDV</sequence>
<feature type="domain" description="Glutamine amidotransferase type-2" evidence="3">
    <location>
        <begin position="1"/>
        <end position="81"/>
    </location>
</feature>
<protein>
    <submittedName>
        <fullName evidence="4">Glutamine amidotransferase type 2 domain-containing protein</fullName>
    </submittedName>
</protein>
<keyword evidence="2 4" id="KW-0315">Glutamine amidotransferase</keyword>
<evidence type="ECO:0000313" key="5">
    <source>
        <dbReference type="Proteomes" id="UP000243975"/>
    </source>
</evidence>
<dbReference type="InterPro" id="IPR017932">
    <property type="entry name" value="GATase_2_dom"/>
</dbReference>
<proteinExistence type="predicted"/>
<evidence type="ECO:0000256" key="1">
    <source>
        <dbReference type="ARBA" id="ARBA00022679"/>
    </source>
</evidence>
<organism evidence="4 5">
    <name type="scientific">Cynara cardunculus var. scolymus</name>
    <name type="common">Globe artichoke</name>
    <name type="synonym">Cynara scolymus</name>
    <dbReference type="NCBI Taxonomy" id="59895"/>
    <lineage>
        <taxon>Eukaryota</taxon>
        <taxon>Viridiplantae</taxon>
        <taxon>Streptophyta</taxon>
        <taxon>Embryophyta</taxon>
        <taxon>Tracheophyta</taxon>
        <taxon>Spermatophyta</taxon>
        <taxon>Magnoliopsida</taxon>
        <taxon>eudicotyledons</taxon>
        <taxon>Gunneridae</taxon>
        <taxon>Pentapetalae</taxon>
        <taxon>asterids</taxon>
        <taxon>campanulids</taxon>
        <taxon>Asterales</taxon>
        <taxon>Asteraceae</taxon>
        <taxon>Carduoideae</taxon>
        <taxon>Cardueae</taxon>
        <taxon>Carduinae</taxon>
        <taxon>Cynara</taxon>
    </lineage>
</organism>
<dbReference type="PROSITE" id="PS51278">
    <property type="entry name" value="GATASE_TYPE_2"/>
    <property type="match status" value="1"/>
</dbReference>
<dbReference type="Proteomes" id="UP000243975">
    <property type="component" value="Unassembled WGS sequence"/>
</dbReference>
<dbReference type="GO" id="GO:0016740">
    <property type="term" value="F:transferase activity"/>
    <property type="evidence" value="ECO:0007669"/>
    <property type="project" value="UniProtKB-KW"/>
</dbReference>
<keyword evidence="5" id="KW-1185">Reference proteome</keyword>
<evidence type="ECO:0000256" key="2">
    <source>
        <dbReference type="ARBA" id="ARBA00022962"/>
    </source>
</evidence>
<keyword evidence="1" id="KW-0808">Transferase</keyword>
<evidence type="ECO:0000259" key="3">
    <source>
        <dbReference type="PROSITE" id="PS51278"/>
    </source>
</evidence>
<dbReference type="AlphaFoldDB" id="A0A124SG66"/>